<keyword evidence="3 5" id="KW-0371">Homeobox</keyword>
<dbReference type="GO" id="GO:0030154">
    <property type="term" value="P:cell differentiation"/>
    <property type="evidence" value="ECO:0007669"/>
    <property type="project" value="TreeGrafter"/>
</dbReference>
<evidence type="ECO:0000256" key="1">
    <source>
        <dbReference type="ARBA" id="ARBA00004123"/>
    </source>
</evidence>
<dbReference type="GO" id="GO:0000981">
    <property type="term" value="F:DNA-binding transcription factor activity, RNA polymerase II-specific"/>
    <property type="evidence" value="ECO:0007669"/>
    <property type="project" value="InterPro"/>
</dbReference>
<organism evidence="10 11">
    <name type="scientific">Toxocara canis</name>
    <name type="common">Canine roundworm</name>
    <dbReference type="NCBI Taxonomy" id="6265"/>
    <lineage>
        <taxon>Eukaryota</taxon>
        <taxon>Metazoa</taxon>
        <taxon>Ecdysozoa</taxon>
        <taxon>Nematoda</taxon>
        <taxon>Chromadorea</taxon>
        <taxon>Rhabditida</taxon>
        <taxon>Spirurina</taxon>
        <taxon>Ascaridomorpha</taxon>
        <taxon>Ascaridoidea</taxon>
        <taxon>Toxocaridae</taxon>
        <taxon>Toxocara</taxon>
    </lineage>
</organism>
<dbReference type="PROSITE" id="PS50071">
    <property type="entry name" value="HOMEOBOX_2"/>
    <property type="match status" value="1"/>
</dbReference>
<keyword evidence="10" id="KW-1185">Reference proteome</keyword>
<evidence type="ECO:0000256" key="2">
    <source>
        <dbReference type="ARBA" id="ARBA00023125"/>
    </source>
</evidence>
<dbReference type="SMART" id="SM00389">
    <property type="entry name" value="HOX"/>
    <property type="match status" value="1"/>
</dbReference>
<dbReference type="GO" id="GO:0000978">
    <property type="term" value="F:RNA polymerase II cis-regulatory region sequence-specific DNA binding"/>
    <property type="evidence" value="ECO:0007669"/>
    <property type="project" value="TreeGrafter"/>
</dbReference>
<dbReference type="PANTHER" id="PTHR24340:SF116">
    <property type="entry name" value="HOMEOBOX PROTEIN CEH-28"/>
    <property type="match status" value="1"/>
</dbReference>
<dbReference type="WBParaSite" id="TCNE_0000610601-mRNA-1">
    <property type="protein sequence ID" value="TCNE_0000610601-mRNA-1"/>
    <property type="gene ID" value="TCNE_0000610601"/>
</dbReference>
<dbReference type="PANTHER" id="PTHR24340">
    <property type="entry name" value="HOMEOBOX PROTEIN NKX"/>
    <property type="match status" value="1"/>
</dbReference>
<dbReference type="Gene3D" id="1.10.10.60">
    <property type="entry name" value="Homeodomain-like"/>
    <property type="match status" value="1"/>
</dbReference>
<evidence type="ECO:0000256" key="3">
    <source>
        <dbReference type="ARBA" id="ARBA00023155"/>
    </source>
</evidence>
<evidence type="ECO:0000313" key="9">
    <source>
        <dbReference type="EMBL" id="VDM37395.1"/>
    </source>
</evidence>
<name>A0A183UC86_TOXCA</name>
<dbReference type="PRINTS" id="PR00024">
    <property type="entry name" value="HOMEOBOX"/>
</dbReference>
<evidence type="ECO:0000256" key="4">
    <source>
        <dbReference type="ARBA" id="ARBA00023242"/>
    </source>
</evidence>
<dbReference type="InterPro" id="IPR050394">
    <property type="entry name" value="Homeobox_NK-like"/>
</dbReference>
<reference evidence="11" key="1">
    <citation type="submission" date="2016-06" db="UniProtKB">
        <authorList>
            <consortium name="WormBaseParasite"/>
        </authorList>
    </citation>
    <scope>IDENTIFICATION</scope>
</reference>
<dbReference type="PROSITE" id="PS00027">
    <property type="entry name" value="HOMEOBOX_1"/>
    <property type="match status" value="1"/>
</dbReference>
<protein>
    <submittedName>
        <fullName evidence="11">Homeobox domain-containing protein</fullName>
    </submittedName>
</protein>
<dbReference type="SUPFAM" id="SSF46689">
    <property type="entry name" value="Homeodomain-like"/>
    <property type="match status" value="1"/>
</dbReference>
<evidence type="ECO:0000256" key="5">
    <source>
        <dbReference type="PROSITE-ProRule" id="PRU00108"/>
    </source>
</evidence>
<feature type="region of interest" description="Disordered" evidence="7">
    <location>
        <begin position="1"/>
        <end position="23"/>
    </location>
</feature>
<dbReference type="PRINTS" id="PR00031">
    <property type="entry name" value="HTHREPRESSR"/>
</dbReference>
<accession>A0A183UC86</accession>
<evidence type="ECO:0000259" key="8">
    <source>
        <dbReference type="PROSITE" id="PS50071"/>
    </source>
</evidence>
<dbReference type="InterPro" id="IPR020479">
    <property type="entry name" value="HD_metazoa"/>
</dbReference>
<feature type="domain" description="Homeobox" evidence="8">
    <location>
        <begin position="123"/>
        <end position="183"/>
    </location>
</feature>
<keyword evidence="2 5" id="KW-0238">DNA-binding</keyword>
<dbReference type="InterPro" id="IPR009057">
    <property type="entry name" value="Homeodomain-like_sf"/>
</dbReference>
<dbReference type="CDD" id="cd00086">
    <property type="entry name" value="homeodomain"/>
    <property type="match status" value="1"/>
</dbReference>
<dbReference type="Proteomes" id="UP000050794">
    <property type="component" value="Unassembled WGS sequence"/>
</dbReference>
<dbReference type="GO" id="GO:0005634">
    <property type="term" value="C:nucleus"/>
    <property type="evidence" value="ECO:0007669"/>
    <property type="project" value="UniProtKB-SubCell"/>
</dbReference>
<keyword evidence="4 5" id="KW-0539">Nucleus</keyword>
<reference evidence="9 10" key="2">
    <citation type="submission" date="2018-11" db="EMBL/GenBank/DDBJ databases">
        <authorList>
            <consortium name="Pathogen Informatics"/>
        </authorList>
    </citation>
    <scope>NUCLEOTIDE SEQUENCE [LARGE SCALE GENOMIC DNA]</scope>
</reference>
<feature type="compositionally biased region" description="Low complexity" evidence="7">
    <location>
        <begin position="10"/>
        <end position="21"/>
    </location>
</feature>
<gene>
    <name evidence="9" type="ORF">TCNE_LOCUS6106</name>
</gene>
<dbReference type="EMBL" id="UYWY01019438">
    <property type="protein sequence ID" value="VDM37395.1"/>
    <property type="molecule type" value="Genomic_DNA"/>
</dbReference>
<dbReference type="InterPro" id="IPR000047">
    <property type="entry name" value="HTH_motif"/>
</dbReference>
<evidence type="ECO:0000256" key="7">
    <source>
        <dbReference type="SAM" id="MobiDB-lite"/>
    </source>
</evidence>
<proteinExistence type="predicted"/>
<evidence type="ECO:0000313" key="11">
    <source>
        <dbReference type="WBParaSite" id="TCNE_0000610601-mRNA-1"/>
    </source>
</evidence>
<feature type="DNA-binding region" description="Homeobox" evidence="5">
    <location>
        <begin position="125"/>
        <end position="184"/>
    </location>
</feature>
<evidence type="ECO:0000313" key="10">
    <source>
        <dbReference type="Proteomes" id="UP000050794"/>
    </source>
</evidence>
<evidence type="ECO:0000256" key="6">
    <source>
        <dbReference type="RuleBase" id="RU000682"/>
    </source>
</evidence>
<comment type="subcellular location">
    <subcellularLocation>
        <location evidence="1 5 6">Nucleus</location>
    </subcellularLocation>
</comment>
<sequence>MQSSKLALEPSVQPSSTTTVTRMDEDVHQYFDGSSFPAVPIIASYSPFRTSPRSAEAPKISCSAMVLSISSGHEDPLNCYWRSLSCLMAKRLDEYRSVSVPRETVNVKKQRDSSPDIHLRTQQNRRKPRVLFTHAQVMQLEERFKRQRYVNASERDRLAELLGLTPTQIKIWFQNRRYKCKRIDQDRTLQLSSQFTFQNQVC</sequence>
<dbReference type="InterPro" id="IPR017970">
    <property type="entry name" value="Homeobox_CS"/>
</dbReference>
<dbReference type="InterPro" id="IPR001356">
    <property type="entry name" value="HD"/>
</dbReference>
<dbReference type="Pfam" id="PF00046">
    <property type="entry name" value="Homeodomain"/>
    <property type="match status" value="1"/>
</dbReference>
<dbReference type="AlphaFoldDB" id="A0A183UC86"/>